<dbReference type="PROSITE" id="PS00678">
    <property type="entry name" value="WD_REPEATS_1"/>
    <property type="match status" value="1"/>
</dbReference>
<evidence type="ECO:0000256" key="1">
    <source>
        <dbReference type="ARBA" id="ARBA00004255"/>
    </source>
</evidence>
<feature type="repeat" description="WD" evidence="11">
    <location>
        <begin position="5"/>
        <end position="46"/>
    </location>
</feature>
<dbReference type="FunCoup" id="D2VA89">
    <property type="interactions" value="487"/>
</dbReference>
<dbReference type="SMART" id="SM00320">
    <property type="entry name" value="WD40"/>
    <property type="match status" value="7"/>
</dbReference>
<feature type="repeat" description="WD" evidence="11">
    <location>
        <begin position="204"/>
        <end position="245"/>
    </location>
</feature>
<keyword evidence="9 10" id="KW-0472">Membrane</keyword>
<evidence type="ECO:0000256" key="9">
    <source>
        <dbReference type="ARBA" id="ARBA00023136"/>
    </source>
</evidence>
<dbReference type="InterPro" id="IPR047312">
    <property type="entry name" value="Coatomer_alpha_WD-assoc_reg"/>
</dbReference>
<name>D2VA89_NAEGR</name>
<dbReference type="FunFam" id="2.130.10.10:FF:000010">
    <property type="entry name" value="Coatomer subunit alpha"/>
    <property type="match status" value="1"/>
</dbReference>
<feature type="repeat" description="WD" evidence="11">
    <location>
        <begin position="131"/>
        <end position="172"/>
    </location>
</feature>
<keyword evidence="16" id="KW-1185">Reference proteome</keyword>
<accession>D2VA89</accession>
<keyword evidence="7 10" id="KW-0653">Protein transport</keyword>
<gene>
    <name evidence="15" type="ORF">NAEGRDRAFT_79188</name>
</gene>
<dbReference type="PANTHER" id="PTHR19876:SF1">
    <property type="entry name" value="COATOMER SUBUNIT ALPHA"/>
    <property type="match status" value="1"/>
</dbReference>
<evidence type="ECO:0000256" key="10">
    <source>
        <dbReference type="PIRNR" id="PIRNR003354"/>
    </source>
</evidence>
<evidence type="ECO:0000256" key="4">
    <source>
        <dbReference type="ARBA" id="ARBA00022574"/>
    </source>
</evidence>
<dbReference type="OrthoDB" id="10261470at2759"/>
<proteinExistence type="predicted"/>
<dbReference type="InterPro" id="IPR015943">
    <property type="entry name" value="WD40/YVTN_repeat-like_dom_sf"/>
</dbReference>
<evidence type="ECO:0000256" key="11">
    <source>
        <dbReference type="PROSITE-ProRule" id="PRU00221"/>
    </source>
</evidence>
<dbReference type="InterPro" id="IPR019775">
    <property type="entry name" value="WD40_repeat_CS"/>
</dbReference>
<reference evidence="15 16" key="1">
    <citation type="journal article" date="2010" name="Cell">
        <title>The genome of Naegleria gruberi illuminates early eukaryotic versatility.</title>
        <authorList>
            <person name="Fritz-Laylin L.K."/>
            <person name="Prochnik S.E."/>
            <person name="Ginger M.L."/>
            <person name="Dacks J.B."/>
            <person name="Carpenter M.L."/>
            <person name="Field M.C."/>
            <person name="Kuo A."/>
            <person name="Paredez A."/>
            <person name="Chapman J."/>
            <person name="Pham J."/>
            <person name="Shu S."/>
            <person name="Neupane R."/>
            <person name="Cipriano M."/>
            <person name="Mancuso J."/>
            <person name="Tu H."/>
            <person name="Salamov A."/>
            <person name="Lindquist E."/>
            <person name="Shapiro H."/>
            <person name="Lucas S."/>
            <person name="Grigoriev I.V."/>
            <person name="Cande W.Z."/>
            <person name="Fulton C."/>
            <person name="Rokhsar D.S."/>
            <person name="Dawson S.C."/>
        </authorList>
    </citation>
    <scope>NUCLEOTIDE SEQUENCE [LARGE SCALE GENOMIC DNA]</scope>
    <source>
        <strain evidence="15 16">NEG-M</strain>
    </source>
</reference>
<dbReference type="STRING" id="5762.D2VA89"/>
<evidence type="ECO:0000256" key="5">
    <source>
        <dbReference type="ARBA" id="ARBA00022737"/>
    </source>
</evidence>
<dbReference type="InterPro" id="IPR020472">
    <property type="entry name" value="WD40_PAC1"/>
</dbReference>
<feature type="domain" description="COPA/B second beta-propeller" evidence="12">
    <location>
        <begin position="366"/>
        <end position="583"/>
    </location>
</feature>
<evidence type="ECO:0000313" key="16">
    <source>
        <dbReference type="Proteomes" id="UP000006671"/>
    </source>
</evidence>
<evidence type="ECO:0000256" key="8">
    <source>
        <dbReference type="ARBA" id="ARBA00023034"/>
    </source>
</evidence>
<feature type="domain" description="COPA/B TPR" evidence="14">
    <location>
        <begin position="625"/>
        <end position="775"/>
    </location>
</feature>
<dbReference type="InterPro" id="IPR006692">
    <property type="entry name" value="Beta-prop_COPA/B_2nd"/>
</dbReference>
<dbReference type="GO" id="GO:0006888">
    <property type="term" value="P:endoplasmic reticulum to Golgi vesicle-mediated transport"/>
    <property type="evidence" value="ECO:0007669"/>
    <property type="project" value="InterPro"/>
</dbReference>
<evidence type="ECO:0000256" key="7">
    <source>
        <dbReference type="ARBA" id="ARBA00022927"/>
    </source>
</evidence>
<keyword evidence="8 10" id="KW-0333">Golgi apparatus</keyword>
<dbReference type="Pfam" id="PF04053">
    <property type="entry name" value="B-prop_COPA_B_2nd"/>
    <property type="match status" value="1"/>
</dbReference>
<keyword evidence="2 10" id="KW-0813">Transport</keyword>
<dbReference type="Pfam" id="PF00400">
    <property type="entry name" value="WD40"/>
    <property type="match status" value="5"/>
</dbReference>
<feature type="repeat" description="WD" evidence="11">
    <location>
        <begin position="89"/>
        <end position="130"/>
    </location>
</feature>
<dbReference type="InterPro" id="IPR050844">
    <property type="entry name" value="Coatomer_complex_subunit"/>
</dbReference>
<dbReference type="InterPro" id="IPR036322">
    <property type="entry name" value="WD40_repeat_dom_sf"/>
</dbReference>
<dbReference type="GO" id="GO:0006891">
    <property type="term" value="P:intra-Golgi vesicle-mediated transport"/>
    <property type="evidence" value="ECO:0007669"/>
    <property type="project" value="TreeGrafter"/>
</dbReference>
<dbReference type="Gene3D" id="2.130.10.10">
    <property type="entry name" value="YVTN repeat-like/Quinoprotein amine dehydrogenase"/>
    <property type="match status" value="1"/>
</dbReference>
<dbReference type="Proteomes" id="UP000006671">
    <property type="component" value="Unassembled WGS sequence"/>
</dbReference>
<feature type="repeat" description="WD" evidence="11">
    <location>
        <begin position="47"/>
        <end position="88"/>
    </location>
</feature>
<dbReference type="InterPro" id="IPR016391">
    <property type="entry name" value="Coatomer_asu"/>
</dbReference>
<organism evidence="16">
    <name type="scientific">Naegleria gruberi</name>
    <name type="common">Amoeba</name>
    <dbReference type="NCBI Taxonomy" id="5762"/>
    <lineage>
        <taxon>Eukaryota</taxon>
        <taxon>Discoba</taxon>
        <taxon>Heterolobosea</taxon>
        <taxon>Tetramitia</taxon>
        <taxon>Eutetramitia</taxon>
        <taxon>Vahlkampfiidae</taxon>
        <taxon>Naegleria</taxon>
    </lineage>
</organism>
<sequence>MIIKFETKSQRVKGLSFHPKRSWILASLHTGAIQLWDYRMGTMIDSYLEHEGPVRGLDFHSTQPLFVSGGDDYKIKVWNYKLRRCLFTLTGHYDYVRTVEFHREQPWIISASDDQTIRIWNWQSRTCISVLPGHNHYVMSASFHPKQDLVVSASLDQSIRVWDISALKQKNANVGMSPGDEFLKLTQLNQEFFNSGDAMVKYVLDGHDRGVNYAVFHPKTDMIVSASDDRTVRTWKVSDQRAWAVDTFSGHGHNVSCAVFHEKKDMIISASEDKTLRFYDIGKSQFIRSYKREYERFWVLDVHPTQNLIAAGHDGGLIVFKLERERPAFTASKNCLMYMKEKNLRVVKGGKDAPAAVLRKSWSGSTRNLCIDPTNTYGILTSDHDGGSYELFEIKKGPTDEVPIRNPIRKGKALFAAFVGLQKFATLDPKDRKIFIHSTQSDRSKELPITVGPIKRIFPAVSGRLIFTTDDRVHLYDLEQQKIVSSHASAGIKFVVWSDDNSKVALLGKHLVVVCDSNLQPFCTTVETIRIKSGAFDKDGVFIYTTLNHMKYCLASGDFGTIKTLDLPIYIAHIENNNVTIIDREGTVKVITIDATEYRFKLALSQGRTGDIKKIIGEAKILGDSIIAYLQQKGYPEIALKFVEDESTKFNLALECGDIKTASEVAQKLDKKECWNSLGLEALNQGDVSAVEKAYQRTKNVERLSFLHSVTGNQESLKLMLKIANSRNDVMSRFHNALFLGDVEERVKVLQSVGQSALAYMTAKNHGLDALAEEVKKSLSEDFKMPEFNFKPSLFLPPVPINAGGNWPLLHTQEIDYGDVGQSLGEIDELEFDQFGDSIEIPGMEQATTSKKSVPPPSDLDEMGEDQINVDDYDLIDIPADAQISTSQSSNFVPPNAGRNVLDMWPVNSQFPGNHIAAGSFDSAIEILQKAVGIKNFAPLKELFLSIYAGSNLLMPSPSCQPSIPLALQAGKSENERSRENTLPKLAVPTLSELQLKLKDALNALSNQNTIKNGLDMLREIMRQLLFLPILSKKDEREFKETLSTCCEYVSAFRMELDRKDIMTTDSKRAAELAAYFTRCKLRNNHIMLGLNSAMAICFKLENFVTAATFANRLLKMGPPEKIQKQAAYVAQQKESKPTDKIELNYDDRNPFVVCNISHTPIYQGSDKIACSYCGAAYLPRYDGELCTICEMGTIGKKLIGLYAYANAFKNTPMDEEEEL</sequence>
<dbReference type="SUPFAM" id="SSF82171">
    <property type="entry name" value="DPP6 N-terminal domain-like"/>
    <property type="match status" value="1"/>
</dbReference>
<keyword evidence="3 10" id="KW-0963">Cytoplasm</keyword>
<dbReference type="InParanoid" id="D2VA89"/>
<dbReference type="PROSITE" id="PS50294">
    <property type="entry name" value="WD_REPEATS_REGION"/>
    <property type="match status" value="5"/>
</dbReference>
<dbReference type="PIRSF" id="PIRSF003354">
    <property type="entry name" value="Coatomer_alpha_subunit"/>
    <property type="match status" value="1"/>
</dbReference>
<dbReference type="Pfam" id="PF23953">
    <property type="entry name" value="TPR_COPA_B"/>
    <property type="match status" value="1"/>
</dbReference>
<dbReference type="EMBL" id="GG738859">
    <property type="protein sequence ID" value="EFC46387.1"/>
    <property type="molecule type" value="Genomic_DNA"/>
</dbReference>
<dbReference type="RefSeq" id="XP_002679131.1">
    <property type="nucleotide sequence ID" value="XM_002679085.1"/>
</dbReference>
<comment type="subcellular location">
    <subcellularLocation>
        <location evidence="10">Cytoplasm</location>
    </subcellularLocation>
    <subcellularLocation>
        <location evidence="1 10">Golgi apparatus membrane</location>
        <topology evidence="1 10">Peripheral membrane protein</topology>
        <orientation evidence="1">Cytoplasmic side</orientation>
    </subcellularLocation>
</comment>
<evidence type="ECO:0000259" key="13">
    <source>
        <dbReference type="Pfam" id="PF06957"/>
    </source>
</evidence>
<dbReference type="GO" id="GO:0006886">
    <property type="term" value="P:intracellular protein transport"/>
    <property type="evidence" value="ECO:0007669"/>
    <property type="project" value="UniProtKB-UniRule"/>
</dbReference>
<comment type="function">
    <text evidence="10">The coatomer is a cytosolic protein complex that binds to dilysine motifs and reversibly associates with Golgi non-clathrin-coated vesicles, which further mediate biosynthetic protein transport from the ER, via the Golgi up to the trans Golgi network.</text>
</comment>
<evidence type="ECO:0000256" key="3">
    <source>
        <dbReference type="ARBA" id="ARBA00022490"/>
    </source>
</evidence>
<dbReference type="GO" id="GO:0000139">
    <property type="term" value="C:Golgi membrane"/>
    <property type="evidence" value="ECO:0007669"/>
    <property type="project" value="UniProtKB-SubCell"/>
</dbReference>
<dbReference type="GO" id="GO:0006890">
    <property type="term" value="P:retrograde vesicle-mediated transport, Golgi to endoplasmic reticulum"/>
    <property type="evidence" value="ECO:0007669"/>
    <property type="project" value="TreeGrafter"/>
</dbReference>
<dbReference type="GeneID" id="8859383"/>
<evidence type="ECO:0000256" key="2">
    <source>
        <dbReference type="ARBA" id="ARBA00022448"/>
    </source>
</evidence>
<dbReference type="Gene3D" id="1.25.40.470">
    <property type="match status" value="1"/>
</dbReference>
<dbReference type="FunFam" id="1.25.40.470:FF:000002">
    <property type="entry name" value="Coatomer subunit alpha"/>
    <property type="match status" value="1"/>
</dbReference>
<dbReference type="PRINTS" id="PR00320">
    <property type="entry name" value="GPROTEINBRPT"/>
</dbReference>
<dbReference type="eggNOG" id="KOG0292">
    <property type="taxonomic scope" value="Eukaryota"/>
</dbReference>
<dbReference type="GO" id="GO:0005198">
    <property type="term" value="F:structural molecule activity"/>
    <property type="evidence" value="ECO:0007669"/>
    <property type="project" value="InterPro"/>
</dbReference>
<dbReference type="GO" id="GO:0030126">
    <property type="term" value="C:COPI vesicle coat"/>
    <property type="evidence" value="ECO:0007669"/>
    <property type="project" value="UniProtKB-UniRule"/>
</dbReference>
<dbReference type="PROSITE" id="PS50082">
    <property type="entry name" value="WD_REPEATS_2"/>
    <property type="match status" value="6"/>
</dbReference>
<keyword evidence="4 11" id="KW-0853">WD repeat</keyword>
<evidence type="ECO:0000256" key="6">
    <source>
        <dbReference type="ARBA" id="ARBA00022892"/>
    </source>
</evidence>
<dbReference type="AlphaFoldDB" id="D2VA89"/>
<evidence type="ECO:0000259" key="14">
    <source>
        <dbReference type="Pfam" id="PF23953"/>
    </source>
</evidence>
<dbReference type="CDD" id="cd22948">
    <property type="entry name" value="Coatomer_WDAD_alpha"/>
    <property type="match status" value="1"/>
</dbReference>
<comment type="subunit">
    <text evidence="10">Oligomeric complex that consists of at least the alpha, beta, beta', gamma, delta, epsilon and zeta subunits.</text>
</comment>
<dbReference type="VEuPathDB" id="AmoebaDB:NAEGRDRAFT_79188"/>
<dbReference type="Pfam" id="PF06957">
    <property type="entry name" value="COPI_C"/>
    <property type="match status" value="1"/>
</dbReference>
<evidence type="ECO:0000313" key="15">
    <source>
        <dbReference type="EMBL" id="EFC46387.1"/>
    </source>
</evidence>
<protein>
    <recommendedName>
        <fullName evidence="10">Coatomer subunit alpha</fullName>
    </recommendedName>
</protein>
<dbReference type="KEGG" id="ngr:NAEGRDRAFT_79188"/>
<keyword evidence="5" id="KW-0677">Repeat</keyword>
<dbReference type="SUPFAM" id="SSF50978">
    <property type="entry name" value="WD40 repeat-like"/>
    <property type="match status" value="1"/>
</dbReference>
<keyword evidence="6 10" id="KW-0931">ER-Golgi transport</keyword>
<feature type="domain" description="Coatomer alpha subunit C-terminal" evidence="13">
    <location>
        <begin position="832"/>
        <end position="1206"/>
    </location>
</feature>
<dbReference type="InterPro" id="IPR010714">
    <property type="entry name" value="Coatomer_asu_C"/>
</dbReference>
<dbReference type="InterPro" id="IPR056176">
    <property type="entry name" value="TPR_COPA_B"/>
</dbReference>
<feature type="repeat" description="WD" evidence="11">
    <location>
        <begin position="248"/>
        <end position="289"/>
    </location>
</feature>
<dbReference type="InterPro" id="IPR001680">
    <property type="entry name" value="WD40_rpt"/>
</dbReference>
<evidence type="ECO:0000259" key="12">
    <source>
        <dbReference type="Pfam" id="PF04053"/>
    </source>
</evidence>
<dbReference type="PANTHER" id="PTHR19876">
    <property type="entry name" value="COATOMER"/>
    <property type="match status" value="1"/>
</dbReference>
<dbReference type="CDD" id="cd00200">
    <property type="entry name" value="WD40"/>
    <property type="match status" value="1"/>
</dbReference>